<dbReference type="PRINTS" id="PR01791">
    <property type="entry name" value="REGUCALCIN"/>
</dbReference>
<feature type="domain" description="SMP-30/Gluconolactonase/LRE-like region" evidence="18">
    <location>
        <begin position="81"/>
        <end position="158"/>
    </location>
</feature>
<comment type="subcellular location">
    <subcellularLocation>
        <location evidence="5">Cytoplasm</location>
    </subcellularLocation>
</comment>
<dbReference type="GO" id="GO:0005737">
    <property type="term" value="C:cytoplasm"/>
    <property type="evidence" value="ECO:0007669"/>
    <property type="project" value="UniProtKB-SubCell"/>
</dbReference>
<evidence type="ECO:0000313" key="19">
    <source>
        <dbReference type="Ensembl" id="ENSOSIP00000005682.1"/>
    </source>
</evidence>
<organism evidence="19 20">
    <name type="scientific">Oryzias sinensis</name>
    <name type="common">Chinese medaka</name>
    <dbReference type="NCBI Taxonomy" id="183150"/>
    <lineage>
        <taxon>Eukaryota</taxon>
        <taxon>Metazoa</taxon>
        <taxon>Chordata</taxon>
        <taxon>Craniata</taxon>
        <taxon>Vertebrata</taxon>
        <taxon>Euteleostomi</taxon>
        <taxon>Actinopterygii</taxon>
        <taxon>Neopterygii</taxon>
        <taxon>Teleostei</taxon>
        <taxon>Neoteleostei</taxon>
        <taxon>Acanthomorphata</taxon>
        <taxon>Ovalentaria</taxon>
        <taxon>Atherinomorphae</taxon>
        <taxon>Beloniformes</taxon>
        <taxon>Adrianichthyidae</taxon>
        <taxon>Oryziinae</taxon>
        <taxon>Oryzias</taxon>
    </lineage>
</organism>
<keyword evidence="9" id="KW-0963">Cytoplasm</keyword>
<evidence type="ECO:0000313" key="20">
    <source>
        <dbReference type="Proteomes" id="UP000694383"/>
    </source>
</evidence>
<dbReference type="GO" id="GO:0004341">
    <property type="term" value="F:gluconolactonase activity"/>
    <property type="evidence" value="ECO:0007669"/>
    <property type="project" value="UniProtKB-EC"/>
</dbReference>
<sequence>TIETNDHRTNNKTNSDRTNSDSDISRTSSANTFPAALVFDSETIILFARPHLKIRFFFLICLALISTFFLHTKKRRLCVCLANRRVVYRMKEGEGLPDGMTTDVDGRLWVACYNGGRVIHIDPTTGVQLQTVSLPVTKVTSCCFGGPDFSDLFVTSASLGLDQSEKSQQPLAGNTFRVRGLGVKGQPSRSFIG</sequence>
<keyword evidence="11" id="KW-0378">Hydrolase</keyword>
<accession>A0A8C7WZF5</accession>
<evidence type="ECO:0000256" key="12">
    <source>
        <dbReference type="ARBA" id="ARBA00022837"/>
    </source>
</evidence>
<evidence type="ECO:0000256" key="5">
    <source>
        <dbReference type="ARBA" id="ARBA00004496"/>
    </source>
</evidence>
<keyword evidence="17" id="KW-0812">Transmembrane</keyword>
<evidence type="ECO:0000256" key="3">
    <source>
        <dbReference type="ARBA" id="ARBA00001936"/>
    </source>
</evidence>
<comment type="cofactor">
    <cofactor evidence="3">
        <name>Mn(2+)</name>
        <dbReference type="ChEBI" id="CHEBI:29035"/>
    </cofactor>
</comment>
<reference evidence="19" key="2">
    <citation type="submission" date="2025-09" db="UniProtKB">
        <authorList>
            <consortium name="Ensembl"/>
        </authorList>
    </citation>
    <scope>IDENTIFICATION</scope>
</reference>
<evidence type="ECO:0000256" key="10">
    <source>
        <dbReference type="ARBA" id="ARBA00022723"/>
    </source>
</evidence>
<keyword evidence="10 15" id="KW-0479">Metal-binding</keyword>
<evidence type="ECO:0000256" key="9">
    <source>
        <dbReference type="ARBA" id="ARBA00022490"/>
    </source>
</evidence>
<dbReference type="Proteomes" id="UP000694383">
    <property type="component" value="Unplaced"/>
</dbReference>
<proteinExistence type="inferred from homology"/>
<evidence type="ECO:0000259" key="18">
    <source>
        <dbReference type="Pfam" id="PF08450"/>
    </source>
</evidence>
<dbReference type="InterPro" id="IPR005511">
    <property type="entry name" value="SMP-30"/>
</dbReference>
<dbReference type="GeneTree" id="ENSGT00390000014995"/>
<evidence type="ECO:0000256" key="8">
    <source>
        <dbReference type="ARBA" id="ARBA00016808"/>
    </source>
</evidence>
<comment type="cofactor">
    <cofactor evidence="2">
        <name>Ca(2+)</name>
        <dbReference type="ChEBI" id="CHEBI:29108"/>
    </cofactor>
</comment>
<keyword evidence="12" id="KW-0106">Calcium</keyword>
<dbReference type="EC" id="3.1.1.17" evidence="7"/>
<dbReference type="PANTHER" id="PTHR10907:SF47">
    <property type="entry name" value="REGUCALCIN"/>
    <property type="match status" value="1"/>
</dbReference>
<dbReference type="InterPro" id="IPR008367">
    <property type="entry name" value="Regucalcin"/>
</dbReference>
<feature type="active site" description="Proton donor/acceptor" evidence="14">
    <location>
        <position position="98"/>
    </location>
</feature>
<dbReference type="Ensembl" id="ENSOSIT00000006098.1">
    <property type="protein sequence ID" value="ENSOSIP00000005682.1"/>
    <property type="gene ID" value="ENSOSIG00000003744.1"/>
</dbReference>
<comment type="similarity">
    <text evidence="6">Belongs to the SMP-30/CGR1 family.</text>
</comment>
<reference evidence="19" key="1">
    <citation type="submission" date="2025-08" db="UniProtKB">
        <authorList>
            <consortium name="Ensembl"/>
        </authorList>
    </citation>
    <scope>IDENTIFICATION</scope>
</reference>
<feature type="transmembrane region" description="Helical" evidence="17">
    <location>
        <begin position="54"/>
        <end position="71"/>
    </location>
</feature>
<keyword evidence="17" id="KW-0472">Membrane</keyword>
<evidence type="ECO:0000256" key="16">
    <source>
        <dbReference type="SAM" id="MobiDB-lite"/>
    </source>
</evidence>
<evidence type="ECO:0000256" key="13">
    <source>
        <dbReference type="ARBA" id="ARBA00032464"/>
    </source>
</evidence>
<name>A0A8C7WZF5_9TELE</name>
<evidence type="ECO:0000256" key="4">
    <source>
        <dbReference type="ARBA" id="ARBA00001946"/>
    </source>
</evidence>
<evidence type="ECO:0000256" key="2">
    <source>
        <dbReference type="ARBA" id="ARBA00001913"/>
    </source>
</evidence>
<dbReference type="InterPro" id="IPR013658">
    <property type="entry name" value="SGL"/>
</dbReference>
<dbReference type="Gene3D" id="2.120.10.30">
    <property type="entry name" value="TolB, C-terminal domain"/>
    <property type="match status" value="1"/>
</dbReference>
<comment type="cofactor">
    <cofactor evidence="4">
        <name>Mg(2+)</name>
        <dbReference type="ChEBI" id="CHEBI:18420"/>
    </cofactor>
</comment>
<evidence type="ECO:0000256" key="11">
    <source>
        <dbReference type="ARBA" id="ARBA00022801"/>
    </source>
</evidence>
<evidence type="ECO:0000256" key="1">
    <source>
        <dbReference type="ARBA" id="ARBA00001589"/>
    </source>
</evidence>
<feature type="compositionally biased region" description="Basic and acidic residues" evidence="16">
    <location>
        <begin position="1"/>
        <end position="24"/>
    </location>
</feature>
<evidence type="ECO:0000256" key="14">
    <source>
        <dbReference type="PIRSR" id="PIRSR605511-1"/>
    </source>
</evidence>
<feature type="binding site" evidence="15">
    <location>
        <position position="98"/>
    </location>
    <ligand>
        <name>a divalent metal cation</name>
        <dbReference type="ChEBI" id="CHEBI:60240"/>
    </ligand>
</feature>
<dbReference type="PANTHER" id="PTHR10907">
    <property type="entry name" value="REGUCALCIN"/>
    <property type="match status" value="1"/>
</dbReference>
<keyword evidence="20" id="KW-1185">Reference proteome</keyword>
<feature type="region of interest" description="Disordered" evidence="16">
    <location>
        <begin position="1"/>
        <end position="27"/>
    </location>
</feature>
<dbReference type="AlphaFoldDB" id="A0A8C7WZF5"/>
<dbReference type="GO" id="GO:0019853">
    <property type="term" value="P:L-ascorbic acid biosynthetic process"/>
    <property type="evidence" value="ECO:0007669"/>
    <property type="project" value="TreeGrafter"/>
</dbReference>
<evidence type="ECO:0000256" key="15">
    <source>
        <dbReference type="PIRSR" id="PIRSR605511-2"/>
    </source>
</evidence>
<dbReference type="InterPro" id="IPR011042">
    <property type="entry name" value="6-blade_b-propeller_TolB-like"/>
</dbReference>
<dbReference type="PRINTS" id="PR01790">
    <property type="entry name" value="SMP30FAMILY"/>
</dbReference>
<evidence type="ECO:0000256" key="17">
    <source>
        <dbReference type="SAM" id="Phobius"/>
    </source>
</evidence>
<dbReference type="GO" id="GO:0030234">
    <property type="term" value="F:enzyme regulator activity"/>
    <property type="evidence" value="ECO:0007669"/>
    <property type="project" value="InterPro"/>
</dbReference>
<evidence type="ECO:0000256" key="6">
    <source>
        <dbReference type="ARBA" id="ARBA00008853"/>
    </source>
</evidence>
<dbReference type="GO" id="GO:0005509">
    <property type="term" value="F:calcium ion binding"/>
    <property type="evidence" value="ECO:0007669"/>
    <property type="project" value="InterPro"/>
</dbReference>
<comment type="catalytic activity">
    <reaction evidence="1">
        <text>D-glucono-1,5-lactone + H2O = D-gluconate + H(+)</text>
        <dbReference type="Rhea" id="RHEA:10440"/>
        <dbReference type="ChEBI" id="CHEBI:15377"/>
        <dbReference type="ChEBI" id="CHEBI:15378"/>
        <dbReference type="ChEBI" id="CHEBI:16217"/>
        <dbReference type="ChEBI" id="CHEBI:18391"/>
        <dbReference type="EC" id="3.1.1.17"/>
    </reaction>
</comment>
<keyword evidence="15" id="KW-0862">Zinc</keyword>
<comment type="cofactor">
    <cofactor evidence="15">
        <name>Zn(2+)</name>
        <dbReference type="ChEBI" id="CHEBI:29105"/>
    </cofactor>
    <text evidence="15">Binds 1 divalent metal cation per subunit.</text>
</comment>
<evidence type="ECO:0000256" key="7">
    <source>
        <dbReference type="ARBA" id="ARBA00013227"/>
    </source>
</evidence>
<dbReference type="SUPFAM" id="SSF63829">
    <property type="entry name" value="Calcium-dependent phosphotriesterase"/>
    <property type="match status" value="1"/>
</dbReference>
<protein>
    <recommendedName>
        <fullName evidence="8">Regucalcin</fullName>
        <ecNumber evidence="7">3.1.1.17</ecNumber>
    </recommendedName>
    <alternativeName>
        <fullName evidence="13">Gluconolactonase</fullName>
    </alternativeName>
</protein>
<dbReference type="Pfam" id="PF08450">
    <property type="entry name" value="SGL"/>
    <property type="match status" value="1"/>
</dbReference>
<keyword evidence="17" id="KW-1133">Transmembrane helix</keyword>